<dbReference type="InterPro" id="IPR013783">
    <property type="entry name" value="Ig-like_fold"/>
</dbReference>
<feature type="signal peptide" evidence="1">
    <location>
        <begin position="1"/>
        <end position="18"/>
    </location>
</feature>
<dbReference type="Ensembl" id="ENSACIT00000021680.1">
    <property type="protein sequence ID" value="ENSACIP00000021131.1"/>
    <property type="gene ID" value="ENSACIG00000016424.1"/>
</dbReference>
<evidence type="ECO:0000313" key="3">
    <source>
        <dbReference type="Ensembl" id="ENSACIP00000021131.1"/>
    </source>
</evidence>
<keyword evidence="1" id="KW-0732">Signal</keyword>
<feature type="chain" id="PRO_5018709467" description="Ig-like domain-containing protein" evidence="1">
    <location>
        <begin position="19"/>
        <end position="219"/>
    </location>
</feature>
<evidence type="ECO:0000259" key="2">
    <source>
        <dbReference type="PROSITE" id="PS50835"/>
    </source>
</evidence>
<evidence type="ECO:0000313" key="4">
    <source>
        <dbReference type="Proteomes" id="UP000261340"/>
    </source>
</evidence>
<dbReference type="InterPro" id="IPR036179">
    <property type="entry name" value="Ig-like_dom_sf"/>
</dbReference>
<dbReference type="AlphaFoldDB" id="A0A3Q0SDD5"/>
<sequence length="219" mass="24556">PWHLLLMLVKSLVTHCCGMASHSYTSICCKSASVVVLVTLAQIAYPNDPLSFQWGWGQDCSNVTFQWKKNGMVLIGKNTSVLVFSDAAVDNNGDYVCSVNSSCFCCESAPYKLTVNSKHPFSGPQNVISQNFKIEESVICYDFRHMYNNIIIIKIIEWGLFYCTVKQKYKSDVESYGAGRQQHGSLSAQSAVVQSCRLITLSSVQSYEWSSFLQEFFSK</sequence>
<dbReference type="Gene3D" id="2.60.40.10">
    <property type="entry name" value="Immunoglobulins"/>
    <property type="match status" value="1"/>
</dbReference>
<protein>
    <recommendedName>
        <fullName evidence="2">Ig-like domain-containing protein</fullName>
    </recommendedName>
</protein>
<organism evidence="3 4">
    <name type="scientific">Amphilophus citrinellus</name>
    <name type="common">Midas cichlid</name>
    <name type="synonym">Cichlasoma citrinellum</name>
    <dbReference type="NCBI Taxonomy" id="61819"/>
    <lineage>
        <taxon>Eukaryota</taxon>
        <taxon>Metazoa</taxon>
        <taxon>Chordata</taxon>
        <taxon>Craniata</taxon>
        <taxon>Vertebrata</taxon>
        <taxon>Euteleostomi</taxon>
        <taxon>Actinopterygii</taxon>
        <taxon>Neopterygii</taxon>
        <taxon>Teleostei</taxon>
        <taxon>Neoteleostei</taxon>
        <taxon>Acanthomorphata</taxon>
        <taxon>Ovalentaria</taxon>
        <taxon>Cichlomorphae</taxon>
        <taxon>Cichliformes</taxon>
        <taxon>Cichlidae</taxon>
        <taxon>New World cichlids</taxon>
        <taxon>Cichlasomatinae</taxon>
        <taxon>Heroini</taxon>
        <taxon>Amphilophus</taxon>
    </lineage>
</organism>
<feature type="domain" description="Ig-like" evidence="2">
    <location>
        <begin position="18"/>
        <end position="116"/>
    </location>
</feature>
<proteinExistence type="predicted"/>
<dbReference type="PROSITE" id="PS50835">
    <property type="entry name" value="IG_LIKE"/>
    <property type="match status" value="1"/>
</dbReference>
<accession>A0A3Q0SDD5</accession>
<dbReference type="SUPFAM" id="SSF48726">
    <property type="entry name" value="Immunoglobulin"/>
    <property type="match status" value="1"/>
</dbReference>
<dbReference type="Proteomes" id="UP000261340">
    <property type="component" value="Unplaced"/>
</dbReference>
<evidence type="ECO:0000256" key="1">
    <source>
        <dbReference type="SAM" id="SignalP"/>
    </source>
</evidence>
<name>A0A3Q0SDD5_AMPCI</name>
<dbReference type="InterPro" id="IPR007110">
    <property type="entry name" value="Ig-like_dom"/>
</dbReference>
<keyword evidence="4" id="KW-1185">Reference proteome</keyword>
<reference evidence="3" key="2">
    <citation type="submission" date="2025-09" db="UniProtKB">
        <authorList>
            <consortium name="Ensembl"/>
        </authorList>
    </citation>
    <scope>IDENTIFICATION</scope>
</reference>
<reference evidence="3" key="1">
    <citation type="submission" date="2025-08" db="UniProtKB">
        <authorList>
            <consortium name="Ensembl"/>
        </authorList>
    </citation>
    <scope>IDENTIFICATION</scope>
</reference>